<evidence type="ECO:0000313" key="2">
    <source>
        <dbReference type="EMBL" id="OAE34826.1"/>
    </source>
</evidence>
<dbReference type="AlphaFoldDB" id="A0A176WRB1"/>
<protein>
    <recommendedName>
        <fullName evidence="1">AB hydrolase-1 domain-containing protein</fullName>
    </recommendedName>
</protein>
<evidence type="ECO:0000259" key="1">
    <source>
        <dbReference type="Pfam" id="PF12697"/>
    </source>
</evidence>
<dbReference type="PANTHER" id="PTHR10992:SF1086">
    <property type="entry name" value="AB HYDROLASE-1 DOMAIN-CONTAINING PROTEIN"/>
    <property type="match status" value="1"/>
</dbReference>
<dbReference type="EMBL" id="LVLJ01000312">
    <property type="protein sequence ID" value="OAE34826.1"/>
    <property type="molecule type" value="Genomic_DNA"/>
</dbReference>
<feature type="domain" description="AB hydrolase-1" evidence="1">
    <location>
        <begin position="63"/>
        <end position="296"/>
    </location>
</feature>
<dbReference type="SUPFAM" id="SSF53474">
    <property type="entry name" value="alpha/beta-Hydrolases"/>
    <property type="match status" value="1"/>
</dbReference>
<proteinExistence type="predicted"/>
<accession>A0A176WRB1</accession>
<evidence type="ECO:0000313" key="3">
    <source>
        <dbReference type="Proteomes" id="UP000077202"/>
    </source>
</evidence>
<comment type="caution">
    <text evidence="2">The sequence shown here is derived from an EMBL/GenBank/DDBJ whole genome shotgun (WGS) entry which is preliminary data.</text>
</comment>
<sequence>MRTTRREEAGTESALAFPVLIRLRDMLKDFGSRVLEHGSPGHDEHRSLVETVKETTGARTRHVVLVHGASHGAWCWYKVVTLLLRKGYKVAAIDLTAMGRNRAVADSVSSIEEFAKPLLDYLESVTEQVLLVGHSLGGITISYAMEQYPEKIAKAVFVVARMLLNNQSFLSSLPPNTPARLPPGSKKLAYANGRSAPPTSVEFNLKQAVDFLYSESPEEDIQLALSLLSPQPYVVYRETVTLTPERYGRVPRFYIKTSRDRLAPPSDQQVSIDRNPPTMVFTVDSDHSPFFSTPSELTTLLEEICKMTIER</sequence>
<dbReference type="Pfam" id="PF12697">
    <property type="entry name" value="Abhydrolase_6"/>
    <property type="match status" value="1"/>
</dbReference>
<dbReference type="GO" id="GO:0080030">
    <property type="term" value="F:methyl indole-3-acetate esterase activity"/>
    <property type="evidence" value="ECO:0007669"/>
    <property type="project" value="TreeGrafter"/>
</dbReference>
<dbReference type="Proteomes" id="UP000077202">
    <property type="component" value="Unassembled WGS sequence"/>
</dbReference>
<reference evidence="2" key="1">
    <citation type="submission" date="2016-03" db="EMBL/GenBank/DDBJ databases">
        <title>Mechanisms controlling the formation of the plant cell surface in tip-growing cells are functionally conserved among land plants.</title>
        <authorList>
            <person name="Honkanen S."/>
            <person name="Jones V.A."/>
            <person name="Morieri G."/>
            <person name="Champion C."/>
            <person name="Hetherington A.J."/>
            <person name="Kelly S."/>
            <person name="Saint-Marcoux D."/>
            <person name="Proust H."/>
            <person name="Prescott H."/>
            <person name="Dolan L."/>
        </authorList>
    </citation>
    <scope>NUCLEOTIDE SEQUENCE [LARGE SCALE GENOMIC DNA]</scope>
    <source>
        <tissue evidence="2">Whole gametophyte</tissue>
    </source>
</reference>
<dbReference type="InterPro" id="IPR029058">
    <property type="entry name" value="AB_hydrolase_fold"/>
</dbReference>
<name>A0A176WRB1_MARPO</name>
<organism evidence="2 3">
    <name type="scientific">Marchantia polymorpha subsp. ruderalis</name>
    <dbReference type="NCBI Taxonomy" id="1480154"/>
    <lineage>
        <taxon>Eukaryota</taxon>
        <taxon>Viridiplantae</taxon>
        <taxon>Streptophyta</taxon>
        <taxon>Embryophyta</taxon>
        <taxon>Marchantiophyta</taxon>
        <taxon>Marchantiopsida</taxon>
        <taxon>Marchantiidae</taxon>
        <taxon>Marchantiales</taxon>
        <taxon>Marchantiaceae</taxon>
        <taxon>Marchantia</taxon>
    </lineage>
</organism>
<dbReference type="GO" id="GO:0080032">
    <property type="term" value="F:methyl jasmonate esterase activity"/>
    <property type="evidence" value="ECO:0007669"/>
    <property type="project" value="TreeGrafter"/>
</dbReference>
<keyword evidence="3" id="KW-1185">Reference proteome</keyword>
<dbReference type="InterPro" id="IPR045889">
    <property type="entry name" value="MES/HNL"/>
</dbReference>
<dbReference type="Gene3D" id="3.40.50.1820">
    <property type="entry name" value="alpha/beta hydrolase"/>
    <property type="match status" value="1"/>
</dbReference>
<dbReference type="InterPro" id="IPR000073">
    <property type="entry name" value="AB_hydrolase_1"/>
</dbReference>
<gene>
    <name evidence="2" type="ORF">AXG93_2528s1930</name>
</gene>
<dbReference type="PANTHER" id="PTHR10992">
    <property type="entry name" value="METHYLESTERASE FAMILY MEMBER"/>
    <property type="match status" value="1"/>
</dbReference>